<name>A0A2Z7A890_9LAMI</name>
<protein>
    <submittedName>
        <fullName evidence="2">Uncharacterized protein</fullName>
    </submittedName>
</protein>
<dbReference type="Pfam" id="PF05097">
    <property type="entry name" value="DUF688"/>
    <property type="match status" value="1"/>
</dbReference>
<feature type="region of interest" description="Disordered" evidence="1">
    <location>
        <begin position="178"/>
        <end position="203"/>
    </location>
</feature>
<dbReference type="Proteomes" id="UP000250235">
    <property type="component" value="Unassembled WGS sequence"/>
</dbReference>
<dbReference type="AlphaFoldDB" id="A0A2Z7A890"/>
<sequence length="203" mass="22213">MEEDKNKHVLKKQRTRKLNCPFAVNLLQENLHTGVPFSWDRIPGQPLPEYVETNNTGNTYQTPPTPPPSIRWQPLPNCVAEGLGVSEGIDIFSLAETTDGLVENCKICSTEELDDANQSPDFIIRRFLPDAQALAAASLAQKKVLFSSPSSDASFSRPVGGSCAKGCGFRCLYHSLVKPRSRTPPGASKSDSTSHSTNKQKKN</sequence>
<accession>A0A2Z7A890</accession>
<evidence type="ECO:0000256" key="1">
    <source>
        <dbReference type="SAM" id="MobiDB-lite"/>
    </source>
</evidence>
<proteinExistence type="predicted"/>
<organism evidence="2 3">
    <name type="scientific">Dorcoceras hygrometricum</name>
    <dbReference type="NCBI Taxonomy" id="472368"/>
    <lineage>
        <taxon>Eukaryota</taxon>
        <taxon>Viridiplantae</taxon>
        <taxon>Streptophyta</taxon>
        <taxon>Embryophyta</taxon>
        <taxon>Tracheophyta</taxon>
        <taxon>Spermatophyta</taxon>
        <taxon>Magnoliopsida</taxon>
        <taxon>eudicotyledons</taxon>
        <taxon>Gunneridae</taxon>
        <taxon>Pentapetalae</taxon>
        <taxon>asterids</taxon>
        <taxon>lamiids</taxon>
        <taxon>Lamiales</taxon>
        <taxon>Gesneriaceae</taxon>
        <taxon>Didymocarpoideae</taxon>
        <taxon>Trichosporeae</taxon>
        <taxon>Loxocarpinae</taxon>
        <taxon>Dorcoceras</taxon>
    </lineage>
</organism>
<dbReference type="InterPro" id="IPR007789">
    <property type="entry name" value="DUF688"/>
</dbReference>
<dbReference type="EMBL" id="KV020118">
    <property type="protein sequence ID" value="KZV15175.1"/>
    <property type="molecule type" value="Genomic_DNA"/>
</dbReference>
<reference evidence="2 3" key="1">
    <citation type="journal article" date="2015" name="Proc. Natl. Acad. Sci. U.S.A.">
        <title>The resurrection genome of Boea hygrometrica: A blueprint for survival of dehydration.</title>
        <authorList>
            <person name="Xiao L."/>
            <person name="Yang G."/>
            <person name="Zhang L."/>
            <person name="Yang X."/>
            <person name="Zhao S."/>
            <person name="Ji Z."/>
            <person name="Zhou Q."/>
            <person name="Hu M."/>
            <person name="Wang Y."/>
            <person name="Chen M."/>
            <person name="Xu Y."/>
            <person name="Jin H."/>
            <person name="Xiao X."/>
            <person name="Hu G."/>
            <person name="Bao F."/>
            <person name="Hu Y."/>
            <person name="Wan P."/>
            <person name="Li L."/>
            <person name="Deng X."/>
            <person name="Kuang T."/>
            <person name="Xiang C."/>
            <person name="Zhu J.K."/>
            <person name="Oliver M.J."/>
            <person name="He Y."/>
        </authorList>
    </citation>
    <scope>NUCLEOTIDE SEQUENCE [LARGE SCALE GENOMIC DNA]</scope>
    <source>
        <strain evidence="3">cv. XS01</strain>
    </source>
</reference>
<gene>
    <name evidence="2" type="ORF">F511_30221</name>
</gene>
<dbReference type="OrthoDB" id="767768at2759"/>
<evidence type="ECO:0000313" key="3">
    <source>
        <dbReference type="Proteomes" id="UP000250235"/>
    </source>
</evidence>
<evidence type="ECO:0000313" key="2">
    <source>
        <dbReference type="EMBL" id="KZV15175.1"/>
    </source>
</evidence>
<keyword evidence="3" id="KW-1185">Reference proteome</keyword>